<evidence type="ECO:0000259" key="11">
    <source>
        <dbReference type="Pfam" id="PF00156"/>
    </source>
</evidence>
<comment type="catalytic activity">
    <reaction evidence="10">
        <text>orotidine 5'-phosphate + diphosphate = orotate + 5-phospho-alpha-D-ribose 1-diphosphate</text>
        <dbReference type="Rhea" id="RHEA:10380"/>
        <dbReference type="ChEBI" id="CHEBI:30839"/>
        <dbReference type="ChEBI" id="CHEBI:33019"/>
        <dbReference type="ChEBI" id="CHEBI:57538"/>
        <dbReference type="ChEBI" id="CHEBI:58017"/>
        <dbReference type="EC" id="2.4.2.10"/>
    </reaction>
</comment>
<evidence type="ECO:0000256" key="1">
    <source>
        <dbReference type="ARBA" id="ARBA00003769"/>
    </source>
</evidence>
<dbReference type="InterPro" id="IPR004467">
    <property type="entry name" value="Or_phspho_trans_dom"/>
</dbReference>
<dbReference type="PANTHER" id="PTHR46683">
    <property type="entry name" value="OROTATE PHOSPHORIBOSYLTRANSFERASE 1-RELATED"/>
    <property type="match status" value="1"/>
</dbReference>
<feature type="binding site" description="in other chain" evidence="10">
    <location>
        <position position="129"/>
    </location>
    <ligand>
        <name>5-phospho-alpha-D-ribose 1-diphosphate</name>
        <dbReference type="ChEBI" id="CHEBI:58017"/>
        <note>ligand shared between dimeric partners</note>
    </ligand>
</feature>
<feature type="binding site" evidence="10">
    <location>
        <position position="128"/>
    </location>
    <ligand>
        <name>5-phospho-alpha-D-ribose 1-diphosphate</name>
        <dbReference type="ChEBI" id="CHEBI:58017"/>
        <note>ligand shared between dimeric partners</note>
    </ligand>
</feature>
<dbReference type="PANTHER" id="PTHR46683:SF1">
    <property type="entry name" value="OROTATE PHOSPHORIBOSYLTRANSFERASE 1-RELATED"/>
    <property type="match status" value="1"/>
</dbReference>
<evidence type="ECO:0000256" key="4">
    <source>
        <dbReference type="ARBA" id="ARBA00011738"/>
    </source>
</evidence>
<evidence type="ECO:0000256" key="10">
    <source>
        <dbReference type="HAMAP-Rule" id="MF_01208"/>
    </source>
</evidence>
<feature type="binding site" description="in other chain" evidence="10">
    <location>
        <position position="56"/>
    </location>
    <ligand>
        <name>5-phospho-alpha-D-ribose 1-diphosphate</name>
        <dbReference type="ChEBI" id="CHEBI:58017"/>
        <note>ligand shared between dimeric partners</note>
    </ligand>
</feature>
<evidence type="ECO:0000256" key="3">
    <source>
        <dbReference type="ARBA" id="ARBA00006340"/>
    </source>
</evidence>
<comment type="pathway">
    <text evidence="2 10">Pyrimidine metabolism; UMP biosynthesis via de novo pathway; UMP from orotate: step 1/2.</text>
</comment>
<organism evidence="12 13">
    <name type="scientific">Neisseria animaloris</name>
    <dbReference type="NCBI Taxonomy" id="326522"/>
    <lineage>
        <taxon>Bacteria</taxon>
        <taxon>Pseudomonadati</taxon>
        <taxon>Pseudomonadota</taxon>
        <taxon>Betaproteobacteria</taxon>
        <taxon>Neisseriales</taxon>
        <taxon>Neisseriaceae</taxon>
        <taxon>Neisseria</taxon>
    </lineage>
</organism>
<feature type="binding site" description="in other chain" evidence="10">
    <location>
        <begin position="153"/>
        <end position="161"/>
    </location>
    <ligand>
        <name>5-phospho-alpha-D-ribose 1-diphosphate</name>
        <dbReference type="ChEBI" id="CHEBI:58017"/>
        <note>ligand shared between dimeric partners</note>
    </ligand>
</feature>
<evidence type="ECO:0000256" key="5">
    <source>
        <dbReference type="ARBA" id="ARBA00011971"/>
    </source>
</evidence>
<dbReference type="InterPro" id="IPR000836">
    <property type="entry name" value="PRTase_dom"/>
</dbReference>
<dbReference type="InterPro" id="IPR023031">
    <property type="entry name" value="OPRT"/>
</dbReference>
<dbReference type="HAMAP" id="MF_01208">
    <property type="entry name" value="PyrE"/>
    <property type="match status" value="1"/>
</dbReference>
<dbReference type="EC" id="2.4.2.10" evidence="5 10"/>
<dbReference type="GO" id="GO:0005737">
    <property type="term" value="C:cytoplasm"/>
    <property type="evidence" value="ECO:0007669"/>
    <property type="project" value="TreeGrafter"/>
</dbReference>
<dbReference type="AlphaFoldDB" id="A0A3S4ZAX0"/>
<dbReference type="Proteomes" id="UP000268229">
    <property type="component" value="Chromosome"/>
</dbReference>
<dbReference type="SUPFAM" id="SSF53271">
    <property type="entry name" value="PRTase-like"/>
    <property type="match status" value="1"/>
</dbReference>
<dbReference type="UniPathway" id="UPA00070">
    <property type="reaction ID" value="UER00119"/>
</dbReference>
<dbReference type="KEGG" id="nani:NCTC12227_00219"/>
<keyword evidence="7 10" id="KW-0808">Transferase</keyword>
<comment type="function">
    <text evidence="1 10">Catalyzes the transfer of a ribosyl phosphate group from 5-phosphoribose 1-diphosphate to orotate, leading to the formation of orotidine monophosphate (OMP).</text>
</comment>
<evidence type="ECO:0000313" key="13">
    <source>
        <dbReference type="Proteomes" id="UP000268229"/>
    </source>
</evidence>
<dbReference type="STRING" id="326522.BWD08_00840"/>
<feature type="binding site" description="in other chain" evidence="10">
    <location>
        <begin position="102"/>
        <end position="103"/>
    </location>
    <ligand>
        <name>5-phospho-alpha-D-ribose 1-diphosphate</name>
        <dbReference type="ChEBI" id="CHEBI:58017"/>
        <note>ligand shared between dimeric partners</note>
    </ligand>
</feature>
<protein>
    <recommendedName>
        <fullName evidence="5 10">Orotate phosphoribosyltransferase</fullName>
        <shortName evidence="10">OPRT</shortName>
        <shortName evidence="10">OPRTase</shortName>
        <ecNumber evidence="5 10">2.4.2.10</ecNumber>
    </recommendedName>
</protein>
<keyword evidence="9 10" id="KW-0665">Pyrimidine biosynthesis</keyword>
<comment type="cofactor">
    <cofactor evidence="10">
        <name>Mg(2+)</name>
        <dbReference type="ChEBI" id="CHEBI:18420"/>
    </cofactor>
</comment>
<keyword evidence="13" id="KW-1185">Reference proteome</keyword>
<feature type="binding site" evidence="10">
    <location>
        <position position="134"/>
    </location>
    <ligand>
        <name>5-phospho-alpha-D-ribose 1-diphosphate</name>
        <dbReference type="ChEBI" id="CHEBI:58017"/>
        <note>ligand shared between dimeric partners</note>
    </ligand>
</feature>
<dbReference type="GO" id="GO:0006207">
    <property type="term" value="P:'de novo' pyrimidine nucleobase biosynthetic process"/>
    <property type="evidence" value="ECO:0007669"/>
    <property type="project" value="TreeGrafter"/>
</dbReference>
<accession>A0A3S4ZAX0</accession>
<dbReference type="GO" id="GO:0004588">
    <property type="term" value="F:orotate phosphoribosyltransferase activity"/>
    <property type="evidence" value="ECO:0007669"/>
    <property type="project" value="UniProtKB-UniRule"/>
</dbReference>
<dbReference type="Pfam" id="PF00156">
    <property type="entry name" value="Pribosyltran"/>
    <property type="match status" value="1"/>
</dbReference>
<gene>
    <name evidence="10 12" type="primary">pyrE</name>
    <name evidence="12" type="ORF">NCTC12227_00219</name>
</gene>
<feature type="domain" description="Phosphoribosyltransferase" evidence="11">
    <location>
        <begin position="77"/>
        <end position="188"/>
    </location>
</feature>
<comment type="similarity">
    <text evidence="3 10">Belongs to the purine/pyrimidine phosphoribosyltransferase family. PyrE subfamily.</text>
</comment>
<evidence type="ECO:0000256" key="8">
    <source>
        <dbReference type="ARBA" id="ARBA00022842"/>
    </source>
</evidence>
<sequence>MLAVLFQTACCRLLPSAIIGFIFLLERIAKMSDFRQDFLKFALEQNVLKFGEFTTKAGRQSPYFFNAGLFNDGASTLALAKFYAQAIIESKVEFDMLFGPAYKGIILAAATAMMLAENGVNVPFAYNRKEAKDHGEGGVLVGAPLKGRVLIIDDVISAGTSVRESVKLIEAEGATPAAVAIALDRMEKGTGELSAVQEVEQQYGLPVVAIANLRDLLALLENNAEFGAYLEPVRAYRERYGVA</sequence>
<dbReference type="NCBIfam" id="TIGR00336">
    <property type="entry name" value="pyrE"/>
    <property type="match status" value="1"/>
</dbReference>
<evidence type="ECO:0000256" key="2">
    <source>
        <dbReference type="ARBA" id="ARBA00004889"/>
    </source>
</evidence>
<feature type="binding site" evidence="10">
    <location>
        <begin position="64"/>
        <end position="65"/>
    </location>
    <ligand>
        <name>orotate</name>
        <dbReference type="ChEBI" id="CHEBI:30839"/>
    </ligand>
</feature>
<evidence type="ECO:0000313" key="12">
    <source>
        <dbReference type="EMBL" id="VEJ20512.1"/>
    </source>
</evidence>
<name>A0A3S4ZAX0_9NEIS</name>
<dbReference type="EMBL" id="LR134516">
    <property type="protein sequence ID" value="VEJ20512.1"/>
    <property type="molecule type" value="Genomic_DNA"/>
</dbReference>
<dbReference type="Gene3D" id="3.40.50.2020">
    <property type="match status" value="1"/>
</dbReference>
<feature type="binding site" evidence="10">
    <location>
        <position position="185"/>
    </location>
    <ligand>
        <name>orotate</name>
        <dbReference type="ChEBI" id="CHEBI:30839"/>
    </ligand>
</feature>
<dbReference type="CDD" id="cd06223">
    <property type="entry name" value="PRTases_typeI"/>
    <property type="match status" value="1"/>
</dbReference>
<dbReference type="GO" id="GO:0000287">
    <property type="term" value="F:magnesium ion binding"/>
    <property type="evidence" value="ECO:0007669"/>
    <property type="project" value="UniProtKB-UniRule"/>
</dbReference>
<dbReference type="GO" id="GO:0044205">
    <property type="term" value="P:'de novo' UMP biosynthetic process"/>
    <property type="evidence" value="ECO:0007669"/>
    <property type="project" value="UniProtKB-UniRule"/>
</dbReference>
<feature type="binding site" evidence="10">
    <location>
        <position position="132"/>
    </location>
    <ligand>
        <name>5-phospho-alpha-D-ribose 1-diphosphate</name>
        <dbReference type="ChEBI" id="CHEBI:58017"/>
        <note>ligand shared between dimeric partners</note>
    </ligand>
</feature>
<evidence type="ECO:0000256" key="6">
    <source>
        <dbReference type="ARBA" id="ARBA00022676"/>
    </source>
</evidence>
<proteinExistence type="inferred from homology"/>
<reference evidence="12 13" key="1">
    <citation type="submission" date="2018-12" db="EMBL/GenBank/DDBJ databases">
        <authorList>
            <consortium name="Pathogen Informatics"/>
        </authorList>
    </citation>
    <scope>NUCLEOTIDE SEQUENCE [LARGE SCALE GENOMIC DNA]</scope>
    <source>
        <strain evidence="12 13">NCTC12227</strain>
    </source>
</reference>
<keyword evidence="6 10" id="KW-0328">Glycosyltransferase</keyword>
<dbReference type="GO" id="GO:0046132">
    <property type="term" value="P:pyrimidine ribonucleoside biosynthetic process"/>
    <property type="evidence" value="ECO:0007669"/>
    <property type="project" value="TreeGrafter"/>
</dbReference>
<evidence type="ECO:0000256" key="7">
    <source>
        <dbReference type="ARBA" id="ARBA00022679"/>
    </source>
</evidence>
<evidence type="ECO:0000256" key="9">
    <source>
        <dbReference type="ARBA" id="ARBA00022975"/>
    </source>
</evidence>
<feature type="binding site" evidence="10">
    <location>
        <position position="157"/>
    </location>
    <ligand>
        <name>orotate</name>
        <dbReference type="ChEBI" id="CHEBI:30839"/>
    </ligand>
</feature>
<dbReference type="InterPro" id="IPR029057">
    <property type="entry name" value="PRTase-like"/>
</dbReference>
<keyword evidence="8 10" id="KW-0460">Magnesium</keyword>
<comment type="subunit">
    <text evidence="4 10">Homodimer.</text>
</comment>
<dbReference type="FunFam" id="3.40.50.2020:FF:000008">
    <property type="entry name" value="Orotate phosphoribosyltransferase"/>
    <property type="match status" value="1"/>
</dbReference>